<feature type="region of interest" description="Disordered" evidence="1">
    <location>
        <begin position="253"/>
        <end position="278"/>
    </location>
</feature>
<dbReference type="OrthoDB" id="9804931at2"/>
<dbReference type="InterPro" id="IPR018511">
    <property type="entry name" value="Hemolysin-typ_Ca-bd_CS"/>
</dbReference>
<evidence type="ECO:0000313" key="2">
    <source>
        <dbReference type="EMBL" id="PWR22942.1"/>
    </source>
</evidence>
<proteinExistence type="predicted"/>
<sequence length="670" mass="65341">MSSLTITAGNTRTTRLDMSDAAVDNLTVEATGAISVSANAQSVRFTGATTNAVIDNSGTIENTAAGGRAIRIDSGVGTSFTAEITNEAGGVIRSADDALQIQSSITAGNIALTNAGSITSTSGQAVDFASAEGVTVIIGNTGTISSGANDAIRTGSGAVITNSGTINGGTTAGFTASTDGVDFRAFGGTLTNKTGGDISADRHGINAGDNGVAGYITVTNEAGATITGRNGSGVGSDGAGSVTNYGTITGAFSNDPASDVNSDGAGGTPDGTPDGDGDGIDFDFAATIVNYGLIQGTGAGGHGSDGFANTSEGIAAGGGTITNHTGATIIGAGIGILVDDSSRGNAHAMTTITNDGTIEGTALEAIKLVSAFADSVTNNGTITGGNGTAILFGDGDNTLTLGETSVITGLSDGGGGINSLVYDGWSTGVVVRLALGAATGTDGIAHFQNVTGTDQADTLIGDAGPNTLAGGGGNDRLHGAHFDTLKGGTGDDILTLTGNPALADGGDGRDTLIVNSDAIFGAGSIVDVERIVVGDGFTADFGQLTTDLSIASRSGAGGGVDITGGAGADRLQARLGDDVLNGGAGDDLLIGGGGGDTFVFDAAGFGRDTIARFANGHDTIEISTALAADFDALTVIDQGSRTVIDFGAGDMIILRGVHAADVDASDFLFV</sequence>
<name>A0A317E8P7_9PROT</name>
<dbReference type="EMBL" id="QGLE01000005">
    <property type="protein sequence ID" value="PWR22942.1"/>
    <property type="molecule type" value="Genomic_DNA"/>
</dbReference>
<dbReference type="PRINTS" id="PR00313">
    <property type="entry name" value="CABNDNGRPT"/>
</dbReference>
<dbReference type="Gene3D" id="2.150.10.10">
    <property type="entry name" value="Serralysin-like metalloprotease, C-terminal"/>
    <property type="match status" value="2"/>
</dbReference>
<evidence type="ECO:0000313" key="3">
    <source>
        <dbReference type="Proteomes" id="UP000245461"/>
    </source>
</evidence>
<dbReference type="SUPFAM" id="SSF51120">
    <property type="entry name" value="beta-Roll"/>
    <property type="match status" value="2"/>
</dbReference>
<gene>
    <name evidence="2" type="ORF">DKG74_11040</name>
</gene>
<dbReference type="AlphaFoldDB" id="A0A317E8P7"/>
<comment type="caution">
    <text evidence="2">The sequence shown here is derived from an EMBL/GenBank/DDBJ whole genome shotgun (WGS) entry which is preliminary data.</text>
</comment>
<dbReference type="InterPro" id="IPR011049">
    <property type="entry name" value="Serralysin-like_metalloprot_C"/>
</dbReference>
<accession>A0A317E8P7</accession>
<protein>
    <recommendedName>
        <fullName evidence="4">Calcium-binding protein</fullName>
    </recommendedName>
</protein>
<reference evidence="2 3" key="1">
    <citation type="submission" date="2018-05" db="EMBL/GenBank/DDBJ databases">
        <title>Zavarzinia sp. HR-AS.</title>
        <authorList>
            <person name="Lee Y."/>
            <person name="Jeon C.O."/>
        </authorList>
    </citation>
    <scope>NUCLEOTIDE SEQUENCE [LARGE SCALE GENOMIC DNA]</scope>
    <source>
        <strain evidence="2 3">HR-AS</strain>
    </source>
</reference>
<dbReference type="RefSeq" id="WP_109905662.1">
    <property type="nucleotide sequence ID" value="NZ_QGLE01000005.1"/>
</dbReference>
<dbReference type="Pfam" id="PF00353">
    <property type="entry name" value="HemolysinCabind"/>
    <property type="match status" value="3"/>
</dbReference>
<evidence type="ECO:0000256" key="1">
    <source>
        <dbReference type="SAM" id="MobiDB-lite"/>
    </source>
</evidence>
<dbReference type="GO" id="GO:0005509">
    <property type="term" value="F:calcium ion binding"/>
    <property type="evidence" value="ECO:0007669"/>
    <property type="project" value="InterPro"/>
</dbReference>
<dbReference type="Proteomes" id="UP000245461">
    <property type="component" value="Unassembled WGS sequence"/>
</dbReference>
<keyword evidence="3" id="KW-1185">Reference proteome</keyword>
<organism evidence="2 3">
    <name type="scientific">Zavarzinia aquatilis</name>
    <dbReference type="NCBI Taxonomy" id="2211142"/>
    <lineage>
        <taxon>Bacteria</taxon>
        <taxon>Pseudomonadati</taxon>
        <taxon>Pseudomonadota</taxon>
        <taxon>Alphaproteobacteria</taxon>
        <taxon>Rhodospirillales</taxon>
        <taxon>Zavarziniaceae</taxon>
        <taxon>Zavarzinia</taxon>
    </lineage>
</organism>
<dbReference type="PROSITE" id="PS00330">
    <property type="entry name" value="HEMOLYSIN_CALCIUM"/>
    <property type="match status" value="2"/>
</dbReference>
<dbReference type="InterPro" id="IPR001343">
    <property type="entry name" value="Hemolysn_Ca-bd"/>
</dbReference>
<evidence type="ECO:0008006" key="4">
    <source>
        <dbReference type="Google" id="ProtNLM"/>
    </source>
</evidence>